<feature type="compositionally biased region" description="Basic and acidic residues" evidence="1">
    <location>
        <begin position="1"/>
        <end position="70"/>
    </location>
</feature>
<proteinExistence type="predicted"/>
<comment type="caution">
    <text evidence="2">The sequence shown here is derived from an EMBL/GenBank/DDBJ whole genome shotgun (WGS) entry which is preliminary data.</text>
</comment>
<feature type="region of interest" description="Disordered" evidence="1">
    <location>
        <begin position="1"/>
        <end position="86"/>
    </location>
</feature>
<dbReference type="EMBL" id="JAAAHY010003174">
    <property type="protein sequence ID" value="KAF9943512.1"/>
    <property type="molecule type" value="Genomic_DNA"/>
</dbReference>
<dbReference type="AlphaFoldDB" id="A0A9P6IPQ9"/>
<keyword evidence="3" id="KW-1185">Reference proteome</keyword>
<evidence type="ECO:0000256" key="1">
    <source>
        <dbReference type="SAM" id="MobiDB-lite"/>
    </source>
</evidence>
<organism evidence="2 3">
    <name type="scientific">Mortierella alpina</name>
    <name type="common">Oleaginous fungus</name>
    <name type="synonym">Mortierella renispora</name>
    <dbReference type="NCBI Taxonomy" id="64518"/>
    <lineage>
        <taxon>Eukaryota</taxon>
        <taxon>Fungi</taxon>
        <taxon>Fungi incertae sedis</taxon>
        <taxon>Mucoromycota</taxon>
        <taxon>Mortierellomycotina</taxon>
        <taxon>Mortierellomycetes</taxon>
        <taxon>Mortierellales</taxon>
        <taxon>Mortierellaceae</taxon>
        <taxon>Mortierella</taxon>
    </lineage>
</organism>
<gene>
    <name evidence="2" type="ORF">BGZ70_005851</name>
</gene>
<dbReference type="OrthoDB" id="2121849at2759"/>
<evidence type="ECO:0000313" key="3">
    <source>
        <dbReference type="Proteomes" id="UP000738359"/>
    </source>
</evidence>
<feature type="non-terminal residue" evidence="2">
    <location>
        <position position="186"/>
    </location>
</feature>
<dbReference type="Proteomes" id="UP000738359">
    <property type="component" value="Unassembled WGS sequence"/>
</dbReference>
<accession>A0A9P6IPQ9</accession>
<reference evidence="2" key="1">
    <citation type="journal article" date="2020" name="Fungal Divers.">
        <title>Resolving the Mortierellaceae phylogeny through synthesis of multi-gene phylogenetics and phylogenomics.</title>
        <authorList>
            <person name="Vandepol N."/>
            <person name="Liber J."/>
            <person name="Desiro A."/>
            <person name="Na H."/>
            <person name="Kennedy M."/>
            <person name="Barry K."/>
            <person name="Grigoriev I.V."/>
            <person name="Miller A.N."/>
            <person name="O'Donnell K."/>
            <person name="Stajich J.E."/>
            <person name="Bonito G."/>
        </authorList>
    </citation>
    <scope>NUCLEOTIDE SEQUENCE</scope>
    <source>
        <strain evidence="2">CK1249</strain>
    </source>
</reference>
<sequence length="186" mass="21206">MARSEVDAQRRERYKLEQELESQRAKVLKLEREMKERQAQDSDARKSKQEKEKVKKAEQAKRAQKSKKDESEESEGEQSSEKTALLKKNANDASLASNPAVLASVGVASLVMSMYAAHQASSTYSVVSFHDQLEVLMTQCQSVVQSTEAWISEQFLEVPDQIREDLKSIKELMETIQRLDPRSEKK</sequence>
<protein>
    <submittedName>
        <fullName evidence="2">Uncharacterized protein</fullName>
    </submittedName>
</protein>
<name>A0A9P6IPQ9_MORAP</name>
<evidence type="ECO:0000313" key="2">
    <source>
        <dbReference type="EMBL" id="KAF9943512.1"/>
    </source>
</evidence>